<dbReference type="SUPFAM" id="SSF56672">
    <property type="entry name" value="DNA/RNA polymerases"/>
    <property type="match status" value="1"/>
</dbReference>
<comment type="caution">
    <text evidence="2">The sequence shown here is derived from an EMBL/GenBank/DDBJ whole genome shotgun (WGS) entry which is preliminary data.</text>
</comment>
<keyword evidence="3" id="KW-1185">Reference proteome</keyword>
<dbReference type="Pfam" id="PF17919">
    <property type="entry name" value="RT_RNaseH_2"/>
    <property type="match status" value="1"/>
</dbReference>
<dbReference type="InterPro" id="IPR043502">
    <property type="entry name" value="DNA/RNA_pol_sf"/>
</dbReference>
<sequence length="94" mass="10394">MNTLKKALVSAPVLAYPKAEGRFVLDTDASGSAIGAVLSQVQEGKEKVIAYFSHCLTRPQRNYCVTRRQLLAVIEAVKNFHHYLYGTGLLDLVE</sequence>
<dbReference type="EMBL" id="JACVVK020000103">
    <property type="protein sequence ID" value="KAK7492466.1"/>
    <property type="molecule type" value="Genomic_DNA"/>
</dbReference>
<dbReference type="PANTHER" id="PTHR34072:SF49">
    <property type="entry name" value="RIBONUCLEASE H"/>
    <property type="match status" value="1"/>
</dbReference>
<proteinExistence type="predicted"/>
<reference evidence="2 3" key="1">
    <citation type="journal article" date="2023" name="Sci. Data">
        <title>Genome assembly of the Korean intertidal mud-creeper Batillaria attramentaria.</title>
        <authorList>
            <person name="Patra A.K."/>
            <person name="Ho P.T."/>
            <person name="Jun S."/>
            <person name="Lee S.J."/>
            <person name="Kim Y."/>
            <person name="Won Y.J."/>
        </authorList>
    </citation>
    <scope>NUCLEOTIDE SEQUENCE [LARGE SCALE GENOMIC DNA]</scope>
    <source>
        <strain evidence="2">Wonlab-2016</strain>
    </source>
</reference>
<dbReference type="Gene3D" id="3.10.20.370">
    <property type="match status" value="1"/>
</dbReference>
<dbReference type="FunFam" id="3.10.20.370:FF:000001">
    <property type="entry name" value="Retrovirus-related Pol polyprotein from transposon 17.6-like protein"/>
    <property type="match status" value="1"/>
</dbReference>
<accession>A0ABD0KZC5</accession>
<dbReference type="PANTHER" id="PTHR34072">
    <property type="entry name" value="ENZYMATIC POLYPROTEIN-RELATED"/>
    <property type="match status" value="1"/>
</dbReference>
<evidence type="ECO:0000313" key="2">
    <source>
        <dbReference type="EMBL" id="KAK7492466.1"/>
    </source>
</evidence>
<dbReference type="Proteomes" id="UP001519460">
    <property type="component" value="Unassembled WGS sequence"/>
</dbReference>
<gene>
    <name evidence="2" type="ORF">BaRGS_00016339</name>
</gene>
<evidence type="ECO:0000259" key="1">
    <source>
        <dbReference type="Pfam" id="PF17919"/>
    </source>
</evidence>
<organism evidence="2 3">
    <name type="scientific">Batillaria attramentaria</name>
    <dbReference type="NCBI Taxonomy" id="370345"/>
    <lineage>
        <taxon>Eukaryota</taxon>
        <taxon>Metazoa</taxon>
        <taxon>Spiralia</taxon>
        <taxon>Lophotrochozoa</taxon>
        <taxon>Mollusca</taxon>
        <taxon>Gastropoda</taxon>
        <taxon>Caenogastropoda</taxon>
        <taxon>Sorbeoconcha</taxon>
        <taxon>Cerithioidea</taxon>
        <taxon>Batillariidae</taxon>
        <taxon>Batillaria</taxon>
    </lineage>
</organism>
<protein>
    <recommendedName>
        <fullName evidence="1">Reverse transcriptase/retrotransposon-derived protein RNase H-like domain-containing protein</fullName>
    </recommendedName>
</protein>
<name>A0ABD0KZC5_9CAEN</name>
<evidence type="ECO:0000313" key="3">
    <source>
        <dbReference type="Proteomes" id="UP001519460"/>
    </source>
</evidence>
<dbReference type="AlphaFoldDB" id="A0ABD0KZC5"/>
<feature type="domain" description="Reverse transcriptase/retrotransposon-derived protein RNase H-like" evidence="1">
    <location>
        <begin position="1"/>
        <end position="87"/>
    </location>
</feature>
<dbReference type="InterPro" id="IPR041577">
    <property type="entry name" value="RT_RNaseH_2"/>
</dbReference>